<dbReference type="AlphaFoldDB" id="A0A3M6V8K3"/>
<accession>A0A3M6V8K3</accession>
<sequence>MMMKRLYQIATRDYPLREDAALRQMSVEEMRGTYSLHVAKRLELPGCLMFLVCTTSELQSAAMMAYIYHNVEGVLMLMSQHRRSLVRKLVGANARSDATKEVMEQFMRAAKRVVFDGHHTLTFMFMSKKAANDWRARRSS</sequence>
<proteinExistence type="predicted"/>
<dbReference type="Proteomes" id="UP000282087">
    <property type="component" value="Unassembled WGS sequence"/>
</dbReference>
<reference evidence="1 2" key="1">
    <citation type="submission" date="2018-06" db="EMBL/GenBank/DDBJ databases">
        <title>Comparative genomics of downy mildews reveals potential adaptations to biotrophy.</title>
        <authorList>
            <person name="Fletcher K."/>
            <person name="Klosterman S.J."/>
            <person name="Derevnina L."/>
            <person name="Martin F."/>
            <person name="Koike S."/>
            <person name="Reyes Chin-Wo S."/>
            <person name="Mou B."/>
            <person name="Michelmore R."/>
        </authorList>
    </citation>
    <scope>NUCLEOTIDE SEQUENCE [LARGE SCALE GENOMIC DNA]</scope>
    <source>
        <strain evidence="1 2">R14</strain>
    </source>
</reference>
<comment type="caution">
    <text evidence="1">The sequence shown here is derived from an EMBL/GenBank/DDBJ whole genome shotgun (WGS) entry which is preliminary data.</text>
</comment>
<gene>
    <name evidence="1" type="ORF">DD238_008290</name>
</gene>
<keyword evidence="2" id="KW-1185">Reference proteome</keyword>
<organism evidence="1 2">
    <name type="scientific">Peronospora effusa</name>
    <dbReference type="NCBI Taxonomy" id="542832"/>
    <lineage>
        <taxon>Eukaryota</taxon>
        <taxon>Sar</taxon>
        <taxon>Stramenopiles</taxon>
        <taxon>Oomycota</taxon>
        <taxon>Peronosporomycetes</taxon>
        <taxon>Peronosporales</taxon>
        <taxon>Peronosporaceae</taxon>
        <taxon>Peronospora</taxon>
    </lineage>
</organism>
<protein>
    <submittedName>
        <fullName evidence="1">Uncharacterized protein</fullName>
    </submittedName>
</protein>
<name>A0A3M6V8K3_9STRA</name>
<dbReference type="VEuPathDB" id="FungiDB:DD237_008315"/>
<evidence type="ECO:0000313" key="2">
    <source>
        <dbReference type="Proteomes" id="UP000282087"/>
    </source>
</evidence>
<dbReference type="EMBL" id="QLLG01000514">
    <property type="protein sequence ID" value="RMX62759.1"/>
    <property type="molecule type" value="Genomic_DNA"/>
</dbReference>
<evidence type="ECO:0000313" key="1">
    <source>
        <dbReference type="EMBL" id="RMX62759.1"/>
    </source>
</evidence>